<evidence type="ECO:0000256" key="8">
    <source>
        <dbReference type="PROSITE-ProRule" id="PRU00409"/>
    </source>
</evidence>
<keyword evidence="8" id="KW-0067">ATP-binding</keyword>
<evidence type="ECO:0000313" key="10">
    <source>
        <dbReference type="EMBL" id="TWA62585.1"/>
    </source>
</evidence>
<dbReference type="Gene3D" id="3.40.50.261">
    <property type="entry name" value="Succinyl-CoA synthetase domains"/>
    <property type="match status" value="1"/>
</dbReference>
<evidence type="ECO:0000256" key="1">
    <source>
        <dbReference type="ARBA" id="ARBA00001946"/>
    </source>
</evidence>
<organism evidence="10 11">
    <name type="scientific">Azospirillum brasilense</name>
    <dbReference type="NCBI Taxonomy" id="192"/>
    <lineage>
        <taxon>Bacteria</taxon>
        <taxon>Pseudomonadati</taxon>
        <taxon>Pseudomonadota</taxon>
        <taxon>Alphaproteobacteria</taxon>
        <taxon>Rhodospirillales</taxon>
        <taxon>Azospirillaceae</taxon>
        <taxon>Azospirillum</taxon>
    </lineage>
</organism>
<comment type="similarity">
    <text evidence="2">Belongs to the succinate/malate CoA ligase beta subunit family.</text>
</comment>
<dbReference type="InterPro" id="IPR013815">
    <property type="entry name" value="ATP_grasp_subdomain_1"/>
</dbReference>
<dbReference type="GO" id="GO:0046872">
    <property type="term" value="F:metal ion binding"/>
    <property type="evidence" value="ECO:0007669"/>
    <property type="project" value="UniProtKB-KW"/>
</dbReference>
<keyword evidence="7" id="KW-0460">Magnesium</keyword>
<dbReference type="GO" id="GO:0004775">
    <property type="term" value="F:succinate-CoA ligase (ADP-forming) activity"/>
    <property type="evidence" value="ECO:0007669"/>
    <property type="project" value="TreeGrafter"/>
</dbReference>
<dbReference type="Gene3D" id="3.30.470.20">
    <property type="entry name" value="ATP-grasp fold, B domain"/>
    <property type="match status" value="1"/>
</dbReference>
<dbReference type="PROSITE" id="PS50975">
    <property type="entry name" value="ATP_GRASP"/>
    <property type="match status" value="1"/>
</dbReference>
<protein>
    <submittedName>
        <fullName evidence="10">Succinyl-CoA synthetase beta subunit</fullName>
    </submittedName>
</protein>
<dbReference type="PIRSF" id="PIRSF001554">
    <property type="entry name" value="SucCS_beta"/>
    <property type="match status" value="1"/>
</dbReference>
<dbReference type="PANTHER" id="PTHR11815">
    <property type="entry name" value="SUCCINYL-COA SYNTHETASE BETA CHAIN"/>
    <property type="match status" value="1"/>
</dbReference>
<evidence type="ECO:0000256" key="6">
    <source>
        <dbReference type="ARBA" id="ARBA00022741"/>
    </source>
</evidence>
<dbReference type="RefSeq" id="WP_145679026.1">
    <property type="nucleotide sequence ID" value="NZ_VITF01000014.1"/>
</dbReference>
<dbReference type="EMBL" id="VITF01000014">
    <property type="protein sequence ID" value="TWA62585.1"/>
    <property type="molecule type" value="Genomic_DNA"/>
</dbReference>
<evidence type="ECO:0000256" key="2">
    <source>
        <dbReference type="ARBA" id="ARBA00009182"/>
    </source>
</evidence>
<keyword evidence="5" id="KW-0479">Metal-binding</keyword>
<reference evidence="10 11" key="1">
    <citation type="submission" date="2019-06" db="EMBL/GenBank/DDBJ databases">
        <title>Genomic Encyclopedia of Type Strains, Phase IV (KMG-V): Genome sequencing to study the core and pangenomes of soil and plant-associated prokaryotes.</title>
        <authorList>
            <person name="Whitman W."/>
        </authorList>
    </citation>
    <scope>NUCLEOTIDE SEQUENCE [LARGE SCALE GENOMIC DNA]</scope>
    <source>
        <strain evidence="10 11">BR 11796</strain>
    </source>
</reference>
<dbReference type="Proteomes" id="UP000316083">
    <property type="component" value="Unassembled WGS sequence"/>
</dbReference>
<dbReference type="GO" id="GO:0005524">
    <property type="term" value="F:ATP binding"/>
    <property type="evidence" value="ECO:0007669"/>
    <property type="project" value="UniProtKB-UniRule"/>
</dbReference>
<dbReference type="NCBIfam" id="NF001913">
    <property type="entry name" value="PRK00696.1"/>
    <property type="match status" value="1"/>
</dbReference>
<dbReference type="GO" id="GO:0006099">
    <property type="term" value="P:tricarboxylic acid cycle"/>
    <property type="evidence" value="ECO:0007669"/>
    <property type="project" value="UniProtKB-KW"/>
</dbReference>
<dbReference type="Gene3D" id="3.30.1490.20">
    <property type="entry name" value="ATP-grasp fold, A domain"/>
    <property type="match status" value="1"/>
</dbReference>
<dbReference type="InterPro" id="IPR017866">
    <property type="entry name" value="Succ-CoA_synthase_bsu_CS"/>
</dbReference>
<dbReference type="InterPro" id="IPR011761">
    <property type="entry name" value="ATP-grasp"/>
</dbReference>
<dbReference type="PANTHER" id="PTHR11815:SF10">
    <property type="entry name" value="SUCCINATE--COA LIGASE [GDP-FORMING] SUBUNIT BETA, MITOCHONDRIAL"/>
    <property type="match status" value="1"/>
</dbReference>
<gene>
    <name evidence="10" type="ORF">FBZ82_114105</name>
</gene>
<comment type="caution">
    <text evidence="10">The sequence shown here is derived from an EMBL/GenBank/DDBJ whole genome shotgun (WGS) entry which is preliminary data.</text>
</comment>
<evidence type="ECO:0000259" key="9">
    <source>
        <dbReference type="PROSITE" id="PS50975"/>
    </source>
</evidence>
<sequence length="374" mass="39451">MNFEEQAGKSVLSRAGVSVPQGRLCASAQEAEDAARAIGPVVVKAQVPTGKRGKSGGVKLAATPEEAAASAQAILGMEIGGFPVARVLVEEQAAIAREFYAAVLNDPASRSPLVLFSTEGGMDIEEVAATRPESLRRMAVDIRKGFGPADARRLLLGLDLGEAAVPVAAMLVDLYRVYRQHDAELLEINPLALLADGRVVPLDCKLTVDDAALYRQADIAELGAKEPLSALEERGRALDLKYIELEGNVGVLANGAGLTMTTMDVVSHAGGRPSNFLEIGGEAYTKGTEALDLVLSNPGVKSLVVNFCGAFARTDVMAGGVIQAWKTLNPTVPVFFSIHGTGEDEAVRMVREELGIEPYDRMEDAISAAVEAAR</sequence>
<evidence type="ECO:0000256" key="4">
    <source>
        <dbReference type="ARBA" id="ARBA00022598"/>
    </source>
</evidence>
<dbReference type="InterPro" id="IPR016102">
    <property type="entry name" value="Succinyl-CoA_synth-like"/>
</dbReference>
<dbReference type="Pfam" id="PF08442">
    <property type="entry name" value="ATP-grasp_2"/>
    <property type="match status" value="1"/>
</dbReference>
<dbReference type="InterPro" id="IPR005809">
    <property type="entry name" value="Succ_CoA_ligase-like_bsu"/>
</dbReference>
<dbReference type="PROSITE" id="PS01217">
    <property type="entry name" value="SUCCINYL_COA_LIG_3"/>
    <property type="match status" value="1"/>
</dbReference>
<dbReference type="InterPro" id="IPR005811">
    <property type="entry name" value="SUCC_ACL_C"/>
</dbReference>
<keyword evidence="3" id="KW-0816">Tricarboxylic acid cycle</keyword>
<dbReference type="Pfam" id="PF00549">
    <property type="entry name" value="Ligase_CoA"/>
    <property type="match status" value="1"/>
</dbReference>
<comment type="cofactor">
    <cofactor evidence="1">
        <name>Mg(2+)</name>
        <dbReference type="ChEBI" id="CHEBI:18420"/>
    </cofactor>
</comment>
<keyword evidence="6 8" id="KW-0547">Nucleotide-binding</keyword>
<evidence type="ECO:0000256" key="7">
    <source>
        <dbReference type="ARBA" id="ARBA00022842"/>
    </source>
</evidence>
<dbReference type="GO" id="GO:0042709">
    <property type="term" value="C:succinate-CoA ligase complex"/>
    <property type="evidence" value="ECO:0007669"/>
    <property type="project" value="TreeGrafter"/>
</dbReference>
<dbReference type="AlphaFoldDB" id="A0A560AQE4"/>
<proteinExistence type="inferred from homology"/>
<accession>A0A560AQE4</accession>
<dbReference type="SUPFAM" id="SSF56059">
    <property type="entry name" value="Glutathione synthetase ATP-binding domain-like"/>
    <property type="match status" value="1"/>
</dbReference>
<dbReference type="GO" id="GO:0006104">
    <property type="term" value="P:succinyl-CoA metabolic process"/>
    <property type="evidence" value="ECO:0007669"/>
    <property type="project" value="TreeGrafter"/>
</dbReference>
<evidence type="ECO:0000256" key="3">
    <source>
        <dbReference type="ARBA" id="ARBA00022532"/>
    </source>
</evidence>
<dbReference type="SUPFAM" id="SSF52210">
    <property type="entry name" value="Succinyl-CoA synthetase domains"/>
    <property type="match status" value="1"/>
</dbReference>
<evidence type="ECO:0000313" key="11">
    <source>
        <dbReference type="Proteomes" id="UP000316083"/>
    </source>
</evidence>
<keyword evidence="4" id="KW-0436">Ligase</keyword>
<dbReference type="FunFam" id="3.30.470.20:FF:000002">
    <property type="entry name" value="Succinate--CoA ligase [ADP-forming] subunit beta"/>
    <property type="match status" value="1"/>
</dbReference>
<evidence type="ECO:0000256" key="5">
    <source>
        <dbReference type="ARBA" id="ARBA00022723"/>
    </source>
</evidence>
<dbReference type="GO" id="GO:0005829">
    <property type="term" value="C:cytosol"/>
    <property type="evidence" value="ECO:0007669"/>
    <property type="project" value="TreeGrafter"/>
</dbReference>
<dbReference type="InterPro" id="IPR013650">
    <property type="entry name" value="ATP-grasp_succ-CoA_synth-type"/>
</dbReference>
<name>A0A560AQE4_AZOBR</name>
<feature type="domain" description="ATP-grasp" evidence="9">
    <location>
        <begin position="9"/>
        <end position="217"/>
    </location>
</feature>